<feature type="domain" description="BLUF" evidence="1">
    <location>
        <begin position="17"/>
        <end position="108"/>
    </location>
</feature>
<organism evidence="2 3">
    <name type="scientific">Variovorax paradoxus</name>
    <dbReference type="NCBI Taxonomy" id="34073"/>
    <lineage>
        <taxon>Bacteria</taxon>
        <taxon>Pseudomonadati</taxon>
        <taxon>Pseudomonadota</taxon>
        <taxon>Betaproteobacteria</taxon>
        <taxon>Burkholderiales</taxon>
        <taxon>Comamonadaceae</taxon>
        <taxon>Variovorax</taxon>
    </lineage>
</organism>
<evidence type="ECO:0000313" key="3">
    <source>
        <dbReference type="Proteomes" id="UP000326780"/>
    </source>
</evidence>
<gene>
    <name evidence="2" type="ORF">GFK26_01790</name>
</gene>
<evidence type="ECO:0000259" key="1">
    <source>
        <dbReference type="PROSITE" id="PS50925"/>
    </source>
</evidence>
<dbReference type="InterPro" id="IPR007024">
    <property type="entry name" value="BLUF_domain"/>
</dbReference>
<dbReference type="RefSeq" id="WP_153280595.1">
    <property type="nucleotide sequence ID" value="NZ_CP045644.1"/>
</dbReference>
<dbReference type="GO" id="GO:0009882">
    <property type="term" value="F:blue light photoreceptor activity"/>
    <property type="evidence" value="ECO:0007669"/>
    <property type="project" value="InterPro"/>
</dbReference>
<reference evidence="2 3" key="1">
    <citation type="submission" date="2019-10" db="EMBL/GenBank/DDBJ databases">
        <title>Complete genome sequence of Variovorax paradoxus 5C-2.</title>
        <authorList>
            <person name="Gogoleva N.E."/>
            <person name="Balkin A.S."/>
        </authorList>
    </citation>
    <scope>NUCLEOTIDE SEQUENCE [LARGE SCALE GENOMIC DNA]</scope>
    <source>
        <strain evidence="2 3">5C-2</strain>
    </source>
</reference>
<dbReference type="AlphaFoldDB" id="A0A5Q0LWA1"/>
<protein>
    <submittedName>
        <fullName evidence="2">Blue light sensor protein</fullName>
    </submittedName>
</protein>
<dbReference type="GO" id="GO:0071949">
    <property type="term" value="F:FAD binding"/>
    <property type="evidence" value="ECO:0007669"/>
    <property type="project" value="InterPro"/>
</dbReference>
<dbReference type="Proteomes" id="UP000326780">
    <property type="component" value="Chromosome"/>
</dbReference>
<dbReference type="Pfam" id="PF04940">
    <property type="entry name" value="BLUF"/>
    <property type="match status" value="1"/>
</dbReference>
<dbReference type="SUPFAM" id="SSF54975">
    <property type="entry name" value="Acylphosphatase/BLUF domain-like"/>
    <property type="match status" value="1"/>
</dbReference>
<dbReference type="InterPro" id="IPR036046">
    <property type="entry name" value="Acylphosphatase-like_dom_sf"/>
</dbReference>
<accession>A0A5Q0LWA1</accession>
<dbReference type="PROSITE" id="PS50925">
    <property type="entry name" value="BLUF"/>
    <property type="match status" value="1"/>
</dbReference>
<name>A0A5Q0LWA1_VARPD</name>
<proteinExistence type="predicted"/>
<sequence>MTQEQSPASNPAEPEKLHEFLYCSLLTQDLPPATVGAIVTQARARNAVDGISGLLVFDGQFFCQHFEGPHEAAQGLMARLQRDPRHADLVVVHDGPLAARRYTGFAMGLAECEGPDPISALQALRGEAALAYFLALRASFDISS</sequence>
<dbReference type="EMBL" id="CP045644">
    <property type="protein sequence ID" value="QFZ81601.1"/>
    <property type="molecule type" value="Genomic_DNA"/>
</dbReference>
<dbReference type="SMART" id="SM01034">
    <property type="entry name" value="BLUF"/>
    <property type="match status" value="1"/>
</dbReference>
<evidence type="ECO:0000313" key="2">
    <source>
        <dbReference type="EMBL" id="QFZ81601.1"/>
    </source>
</evidence>
<dbReference type="Gene3D" id="3.30.70.100">
    <property type="match status" value="1"/>
</dbReference>